<dbReference type="Proteomes" id="UP000252731">
    <property type="component" value="Unassembled WGS sequence"/>
</dbReference>
<dbReference type="EMBL" id="QNSF01000002">
    <property type="protein sequence ID" value="RBP95960.1"/>
    <property type="molecule type" value="Genomic_DNA"/>
</dbReference>
<protein>
    <submittedName>
        <fullName evidence="1">Uncharacterized protein</fullName>
    </submittedName>
</protein>
<keyword evidence="2" id="KW-1185">Reference proteome</keyword>
<gene>
    <name evidence="1" type="ORF">DFO70_102287</name>
</gene>
<sequence length="46" mass="5562">MDKAGFEVISIFDRIFLQHFGIVEGRYNAEEAIHWKQYFRSLKQKD</sequence>
<evidence type="ECO:0000313" key="2">
    <source>
        <dbReference type="Proteomes" id="UP000252731"/>
    </source>
</evidence>
<organism evidence="1 2">
    <name type="scientific">Cytobacillus firmus</name>
    <name type="common">Bacillus firmus</name>
    <dbReference type="NCBI Taxonomy" id="1399"/>
    <lineage>
        <taxon>Bacteria</taxon>
        <taxon>Bacillati</taxon>
        <taxon>Bacillota</taxon>
        <taxon>Bacilli</taxon>
        <taxon>Bacillales</taxon>
        <taxon>Bacillaceae</taxon>
        <taxon>Cytobacillus</taxon>
    </lineage>
</organism>
<proteinExistence type="predicted"/>
<evidence type="ECO:0000313" key="1">
    <source>
        <dbReference type="EMBL" id="RBP95960.1"/>
    </source>
</evidence>
<accession>A0A366K2Q8</accession>
<name>A0A366K2Q8_CYTFI</name>
<dbReference type="AlphaFoldDB" id="A0A366K2Q8"/>
<comment type="caution">
    <text evidence="1">The sequence shown here is derived from an EMBL/GenBank/DDBJ whole genome shotgun (WGS) entry which is preliminary data.</text>
</comment>
<reference evidence="1 2" key="1">
    <citation type="submission" date="2018-06" db="EMBL/GenBank/DDBJ databases">
        <title>Freshwater and sediment microbial communities from various areas in North America, analyzing microbe dynamics in response to fracking.</title>
        <authorList>
            <person name="Lamendella R."/>
        </authorList>
    </citation>
    <scope>NUCLEOTIDE SEQUENCE [LARGE SCALE GENOMIC DNA]</scope>
    <source>
        <strain evidence="1 2">14_TX</strain>
    </source>
</reference>